<dbReference type="PRINTS" id="PR00237">
    <property type="entry name" value="GPCRRHODOPSN"/>
</dbReference>
<evidence type="ECO:0000256" key="10">
    <source>
        <dbReference type="RuleBase" id="RU000688"/>
    </source>
</evidence>
<comment type="similarity">
    <text evidence="10">Belongs to the G-protein coupled receptor 1 family.</text>
</comment>
<keyword evidence="11" id="KW-0716">Sensory transduction</keyword>
<reference evidence="13 14" key="1">
    <citation type="submission" date="2019-09" db="EMBL/GenBank/DDBJ databases">
        <title>Bird 10,000 Genomes (B10K) Project - Family phase.</title>
        <authorList>
            <person name="Zhang G."/>
        </authorList>
    </citation>
    <scope>NUCLEOTIDE SEQUENCE [LARGE SCALE GENOMIC DNA]</scope>
    <source>
        <strain evidence="13">B10K-CU-031-20</strain>
    </source>
</reference>
<evidence type="ECO:0000259" key="12">
    <source>
        <dbReference type="PROSITE" id="PS50262"/>
    </source>
</evidence>
<evidence type="ECO:0000256" key="9">
    <source>
        <dbReference type="ARBA" id="ARBA00023224"/>
    </source>
</evidence>
<evidence type="ECO:0000256" key="11">
    <source>
        <dbReference type="RuleBase" id="RU363047"/>
    </source>
</evidence>
<protein>
    <recommendedName>
        <fullName evidence="11">Olfactory receptor</fullName>
    </recommendedName>
</protein>
<dbReference type="GO" id="GO:0004930">
    <property type="term" value="F:G protein-coupled receptor activity"/>
    <property type="evidence" value="ECO:0007669"/>
    <property type="project" value="UniProtKB-KW"/>
</dbReference>
<evidence type="ECO:0000256" key="6">
    <source>
        <dbReference type="ARBA" id="ARBA00023136"/>
    </source>
</evidence>
<dbReference type="PRINTS" id="PR00245">
    <property type="entry name" value="OLFACTORYR"/>
</dbReference>
<dbReference type="PANTHER" id="PTHR48018">
    <property type="entry name" value="OLFACTORY RECEPTOR"/>
    <property type="match status" value="1"/>
</dbReference>
<keyword evidence="11" id="KW-1003">Cell membrane</keyword>
<dbReference type="Proteomes" id="UP000567624">
    <property type="component" value="Unassembled WGS sequence"/>
</dbReference>
<gene>
    <name evidence="13" type="ORF">SMICAP_R13918</name>
</gene>
<dbReference type="AlphaFoldDB" id="A0A7K8R4C8"/>
<evidence type="ECO:0000256" key="7">
    <source>
        <dbReference type="ARBA" id="ARBA00023170"/>
    </source>
</evidence>
<dbReference type="SUPFAM" id="SSF81321">
    <property type="entry name" value="Family A G protein-coupled receptor-like"/>
    <property type="match status" value="1"/>
</dbReference>
<dbReference type="Pfam" id="PF13853">
    <property type="entry name" value="7tm_4"/>
    <property type="match status" value="1"/>
</dbReference>
<keyword evidence="7 10" id="KW-0675">Receptor</keyword>
<name>A0A7K8R4C8_9PASS</name>
<evidence type="ECO:0000256" key="4">
    <source>
        <dbReference type="ARBA" id="ARBA00022989"/>
    </source>
</evidence>
<dbReference type="Gene3D" id="1.20.1070.10">
    <property type="entry name" value="Rhodopsin 7-helix transmembrane proteins"/>
    <property type="match status" value="1"/>
</dbReference>
<feature type="non-terminal residue" evidence="13">
    <location>
        <position position="310"/>
    </location>
</feature>
<evidence type="ECO:0000313" key="13">
    <source>
        <dbReference type="EMBL" id="NXF12517.1"/>
    </source>
</evidence>
<dbReference type="InterPro" id="IPR000276">
    <property type="entry name" value="GPCR_Rhodpsn"/>
</dbReference>
<dbReference type="EMBL" id="VWYW01001034">
    <property type="protein sequence ID" value="NXF12517.1"/>
    <property type="molecule type" value="Genomic_DNA"/>
</dbReference>
<feature type="non-terminal residue" evidence="13">
    <location>
        <position position="1"/>
    </location>
</feature>
<feature type="transmembrane region" description="Helical" evidence="11">
    <location>
        <begin position="26"/>
        <end position="51"/>
    </location>
</feature>
<keyword evidence="4 11" id="KW-1133">Transmembrane helix</keyword>
<keyword evidence="14" id="KW-1185">Reference proteome</keyword>
<accession>A0A7K8R4C8</accession>
<keyword evidence="9 10" id="KW-0807">Transducer</keyword>
<comment type="caution">
    <text evidence="13">The sequence shown here is derived from an EMBL/GenBank/DDBJ whole genome shotgun (WGS) entry which is preliminary data.</text>
</comment>
<keyword evidence="3 10" id="KW-0812">Transmembrane</keyword>
<feature type="domain" description="G-protein coupled receptors family 1 profile" evidence="12">
    <location>
        <begin position="40"/>
        <end position="288"/>
    </location>
</feature>
<comment type="function">
    <text evidence="1">Odorant receptor.</text>
</comment>
<dbReference type="FunFam" id="1.20.1070.10:FF:000003">
    <property type="entry name" value="Olfactory receptor"/>
    <property type="match status" value="1"/>
</dbReference>
<evidence type="ECO:0000256" key="1">
    <source>
        <dbReference type="ARBA" id="ARBA00002936"/>
    </source>
</evidence>
<dbReference type="PROSITE" id="PS00237">
    <property type="entry name" value="G_PROTEIN_RECEP_F1_1"/>
    <property type="match status" value="1"/>
</dbReference>
<evidence type="ECO:0000256" key="8">
    <source>
        <dbReference type="ARBA" id="ARBA00023180"/>
    </source>
</evidence>
<comment type="subcellular location">
    <subcellularLocation>
        <location evidence="11">Cell membrane</location>
        <topology evidence="11">Multi-pass membrane protein</topology>
    </subcellularLocation>
    <subcellularLocation>
        <location evidence="2">Membrane</location>
        <topology evidence="2">Multi-pass membrane protein</topology>
    </subcellularLocation>
</comment>
<keyword evidence="6 11" id="KW-0472">Membrane</keyword>
<keyword evidence="11" id="KW-0552">Olfaction</keyword>
<dbReference type="GO" id="GO:0005886">
    <property type="term" value="C:plasma membrane"/>
    <property type="evidence" value="ECO:0007669"/>
    <property type="project" value="UniProtKB-SubCell"/>
</dbReference>
<evidence type="ECO:0000256" key="3">
    <source>
        <dbReference type="ARBA" id="ARBA00022692"/>
    </source>
</evidence>
<dbReference type="CDD" id="cd15230">
    <property type="entry name" value="7tmA_OR5-like"/>
    <property type="match status" value="1"/>
</dbReference>
<feature type="transmembrane region" description="Helical" evidence="11">
    <location>
        <begin position="271"/>
        <end position="290"/>
    </location>
</feature>
<keyword evidence="8" id="KW-0325">Glycoprotein</keyword>
<proteinExistence type="inferred from homology"/>
<organism evidence="13 14">
    <name type="scientific">Smithornis capensis</name>
    <dbReference type="NCBI Taxonomy" id="363769"/>
    <lineage>
        <taxon>Eukaryota</taxon>
        <taxon>Metazoa</taxon>
        <taxon>Chordata</taxon>
        <taxon>Craniata</taxon>
        <taxon>Vertebrata</taxon>
        <taxon>Euteleostomi</taxon>
        <taxon>Archelosauria</taxon>
        <taxon>Archosauria</taxon>
        <taxon>Dinosauria</taxon>
        <taxon>Saurischia</taxon>
        <taxon>Theropoda</taxon>
        <taxon>Coelurosauria</taxon>
        <taxon>Aves</taxon>
        <taxon>Neognathae</taxon>
        <taxon>Neoaves</taxon>
        <taxon>Telluraves</taxon>
        <taxon>Australaves</taxon>
        <taxon>Passeriformes</taxon>
        <taxon>Eurylaimidae</taxon>
        <taxon>Smithornis</taxon>
    </lineage>
</organism>
<evidence type="ECO:0000313" key="14">
    <source>
        <dbReference type="Proteomes" id="UP000567624"/>
    </source>
</evidence>
<feature type="transmembrane region" description="Helical" evidence="11">
    <location>
        <begin position="196"/>
        <end position="218"/>
    </location>
</feature>
<keyword evidence="5 10" id="KW-0297">G-protein coupled receptor</keyword>
<feature type="transmembrane region" description="Helical" evidence="11">
    <location>
        <begin position="140"/>
        <end position="165"/>
    </location>
</feature>
<evidence type="ECO:0000256" key="5">
    <source>
        <dbReference type="ARBA" id="ARBA00023040"/>
    </source>
</evidence>
<evidence type="ECO:0000256" key="2">
    <source>
        <dbReference type="ARBA" id="ARBA00004141"/>
    </source>
</evidence>
<dbReference type="GO" id="GO:0004984">
    <property type="term" value="F:olfactory receptor activity"/>
    <property type="evidence" value="ECO:0007669"/>
    <property type="project" value="InterPro"/>
</dbReference>
<feature type="transmembrane region" description="Helical" evidence="11">
    <location>
        <begin position="239"/>
        <end position="259"/>
    </location>
</feature>
<sequence length="310" mass="33943">AMGGNHTQPKFLLLGITDSPCAQAPLFGLFLLIYVVTLVGNLGLVLLVWVVPTLHTPMYFFLTHFSLADACYSTVISPKMLTGLFFGSGAISWAGCAAQFHAFAFLVTAECYILAAMAYDRHVAICHPLLYVTAASRRVCWRLLGCSYLAAFLSAAVYTGCIFWGPFCGRQHIDHFFCDVGPVLRLVCSDTHAREMVVFTLATVNGVSTGVVILLSYVRILRVVLGMRPAPSRSRAFQTCSAHLVSVSVFYGTLFFMYLQPASGHGGLDKVASVFYTVVTPLLNPFIYSLRNQEVKGALGKCSRRVLHRC</sequence>
<dbReference type="InterPro" id="IPR017452">
    <property type="entry name" value="GPCR_Rhodpsn_7TM"/>
</dbReference>
<dbReference type="PROSITE" id="PS50262">
    <property type="entry name" value="G_PROTEIN_RECEP_F1_2"/>
    <property type="match status" value="1"/>
</dbReference>
<dbReference type="InterPro" id="IPR000725">
    <property type="entry name" value="Olfact_rcpt"/>
</dbReference>